<evidence type="ECO:0000313" key="3">
    <source>
        <dbReference type="EMBL" id="CAF1400894.1"/>
    </source>
</evidence>
<accession>A0A815G559</accession>
<protein>
    <submittedName>
        <fullName evidence="2">Uncharacterized protein</fullName>
    </submittedName>
</protein>
<evidence type="ECO:0000256" key="1">
    <source>
        <dbReference type="SAM" id="Phobius"/>
    </source>
</evidence>
<dbReference type="InterPro" id="IPR017946">
    <property type="entry name" value="PLC-like_Pdiesterase_TIM-brl"/>
</dbReference>
<dbReference type="AlphaFoldDB" id="A0A815G559"/>
<dbReference type="GO" id="GO:0008081">
    <property type="term" value="F:phosphoric diester hydrolase activity"/>
    <property type="evidence" value="ECO:0007669"/>
    <property type="project" value="InterPro"/>
</dbReference>
<feature type="transmembrane region" description="Helical" evidence="1">
    <location>
        <begin position="361"/>
        <end position="384"/>
    </location>
</feature>
<dbReference type="EMBL" id="CAJNOR010002740">
    <property type="protein sequence ID" value="CAF1334131.1"/>
    <property type="molecule type" value="Genomic_DNA"/>
</dbReference>
<evidence type="ECO:0000313" key="4">
    <source>
        <dbReference type="Proteomes" id="UP000663828"/>
    </source>
</evidence>
<dbReference type="Proteomes" id="UP000663828">
    <property type="component" value="Unassembled WGS sequence"/>
</dbReference>
<proteinExistence type="predicted"/>
<dbReference type="SUPFAM" id="SSF51695">
    <property type="entry name" value="PLC-like phosphodiesterases"/>
    <property type="match status" value="1"/>
</dbReference>
<dbReference type="EMBL" id="CAJNOJ010000326">
    <property type="protein sequence ID" value="CAF1400894.1"/>
    <property type="molecule type" value="Genomic_DNA"/>
</dbReference>
<keyword evidence="1" id="KW-0472">Membrane</keyword>
<name>A0A815G559_ADIRI</name>
<sequence>MTSIRIGSECTTKTVYSQLIDGNRALDLRLNLFENDIYIAQVLQGLSLSDVLLQAWNCLQKTNDEIIFMTLRYPCGFNQTYIDRLALLLDAFIISRILITLIEYSRDLLNHTYAKLITNNISRIIIVTDDTINPDVNSFFSASNYSPPDGCSQTLYGFYTNTNDINVVIKMQTANYIYAQEILAPSSIYMTLTPAYNDMISIIINNILVNLHPLTKSVFLSILRTLLLSENINNFNLTYTSLYNIYIQQNVISRRHSIVRNIQSIPSSSTNDNMFLLYTDFDISTITELVNESKTTGFAKLLLDPVKIVVPGGSSTPTQQRLAYLRGGGSNSSVCLLLIFTIIFLFIGISCVSAGGGTKNIPAAGVGGAFIALGAVCCLCCFCASCNKS</sequence>
<organism evidence="2 4">
    <name type="scientific">Adineta ricciae</name>
    <name type="common">Rotifer</name>
    <dbReference type="NCBI Taxonomy" id="249248"/>
    <lineage>
        <taxon>Eukaryota</taxon>
        <taxon>Metazoa</taxon>
        <taxon>Spiralia</taxon>
        <taxon>Gnathifera</taxon>
        <taxon>Rotifera</taxon>
        <taxon>Eurotatoria</taxon>
        <taxon>Bdelloidea</taxon>
        <taxon>Adinetida</taxon>
        <taxon>Adinetidae</taxon>
        <taxon>Adineta</taxon>
    </lineage>
</organism>
<keyword evidence="1" id="KW-0812">Transmembrane</keyword>
<keyword evidence="4" id="KW-1185">Reference proteome</keyword>
<dbReference type="GO" id="GO:0006629">
    <property type="term" value="P:lipid metabolic process"/>
    <property type="evidence" value="ECO:0007669"/>
    <property type="project" value="InterPro"/>
</dbReference>
<dbReference type="Gene3D" id="3.20.20.190">
    <property type="entry name" value="Phosphatidylinositol (PI) phosphodiesterase"/>
    <property type="match status" value="1"/>
</dbReference>
<comment type="caution">
    <text evidence="2">The sequence shown here is derived from an EMBL/GenBank/DDBJ whole genome shotgun (WGS) entry which is preliminary data.</text>
</comment>
<keyword evidence="1" id="KW-1133">Transmembrane helix</keyword>
<feature type="transmembrane region" description="Helical" evidence="1">
    <location>
        <begin position="334"/>
        <end position="355"/>
    </location>
</feature>
<dbReference type="Proteomes" id="UP000663852">
    <property type="component" value="Unassembled WGS sequence"/>
</dbReference>
<gene>
    <name evidence="3" type="ORF">EDS130_LOCUS36001</name>
    <name evidence="2" type="ORF">XAT740_LOCUS30593</name>
</gene>
<evidence type="ECO:0000313" key="2">
    <source>
        <dbReference type="EMBL" id="CAF1334131.1"/>
    </source>
</evidence>
<dbReference type="OrthoDB" id="1046782at2759"/>
<reference evidence="2" key="1">
    <citation type="submission" date="2021-02" db="EMBL/GenBank/DDBJ databases">
        <authorList>
            <person name="Nowell W R."/>
        </authorList>
    </citation>
    <scope>NUCLEOTIDE SEQUENCE</scope>
</reference>